<organism evidence="1 2">
    <name type="scientific">Candidatus Methanogaster sp</name>
    <dbReference type="NCBI Taxonomy" id="3386292"/>
    <lineage>
        <taxon>Archaea</taxon>
        <taxon>Methanobacteriati</taxon>
        <taxon>Methanobacteriota</taxon>
        <taxon>Stenosarchaea group</taxon>
        <taxon>Methanomicrobia</taxon>
        <taxon>Methanosarcinales</taxon>
        <taxon>ANME-2 cluster</taxon>
        <taxon>Candidatus Methanogasteraceae</taxon>
        <taxon>Candidatus Methanogaster</taxon>
    </lineage>
</organism>
<evidence type="ECO:0000313" key="2">
    <source>
        <dbReference type="Proteomes" id="UP000248329"/>
    </source>
</evidence>
<name>A0AC61L0X3_9EURY</name>
<evidence type="ECO:0000313" key="1">
    <source>
        <dbReference type="EMBL" id="PXF59819.1"/>
    </source>
</evidence>
<dbReference type="EMBL" id="PQXF01000021">
    <property type="protein sequence ID" value="PXF59819.1"/>
    <property type="molecule type" value="Genomic_DNA"/>
</dbReference>
<gene>
    <name evidence="1" type="ORF">C4B59_10440</name>
</gene>
<protein>
    <submittedName>
        <fullName evidence="1">Uncharacterized protein</fullName>
    </submittedName>
</protein>
<reference evidence="1" key="1">
    <citation type="submission" date="2018-01" db="EMBL/GenBank/DDBJ databases">
        <authorList>
            <person name="Krukenberg V."/>
        </authorList>
    </citation>
    <scope>NUCLEOTIDE SEQUENCE</scope>
    <source>
        <strain evidence="1">E20ANME2</strain>
    </source>
</reference>
<sequence length="91" mass="10718">MKREILIEWNRKTLDHIYRHRISEKEVENAVNGRILIRNTSRKGEKLKEVIGESYGRTLFVVLKSYGNRYRVITARGATGAEKRLYVKRGK</sequence>
<dbReference type="Proteomes" id="UP000248329">
    <property type="component" value="Unassembled WGS sequence"/>
</dbReference>
<accession>A0AC61L0X3</accession>
<comment type="caution">
    <text evidence="1">The sequence shown here is derived from an EMBL/GenBank/DDBJ whole genome shotgun (WGS) entry which is preliminary data.</text>
</comment>
<proteinExistence type="predicted"/>